<sequence>MVAFLLEAGASVNGFLETDLENLIQLILSNKEAHLEDFKQSLIDKSGTFPFHESRGRYNEECVAPLVNAISSSWYVEEADQLQTVGLLLEAGADVNRISTANALSPTAPSVEKTRREDGSSLQTLQLLEILIECGADPRLCIRDVEDRVRKLSSMSAEQLMLAIKLKDAIPRKSDYLYKEENSLLAKRKLLEEMIRDGADLELCSPEDAVAIRGYLEWDDFELALRNLAENIA</sequence>
<reference evidence="1" key="1">
    <citation type="submission" date="2022-11" db="EMBL/GenBank/DDBJ databases">
        <title>Chromosomal genome sequence assembly and mating type (MAT) locus characterization of the leprose asexual lichenized fungus Lepraria neglecta (Nyl.) Erichsen.</title>
        <authorList>
            <person name="Allen J.L."/>
            <person name="Pfeffer B."/>
        </authorList>
    </citation>
    <scope>NUCLEOTIDE SEQUENCE</scope>
    <source>
        <strain evidence="1">Allen 5258</strain>
    </source>
</reference>
<dbReference type="SUPFAM" id="SSF48403">
    <property type="entry name" value="Ankyrin repeat"/>
    <property type="match status" value="1"/>
</dbReference>
<organism evidence="1 2">
    <name type="scientific">Lepraria neglecta</name>
    <dbReference type="NCBI Taxonomy" id="209136"/>
    <lineage>
        <taxon>Eukaryota</taxon>
        <taxon>Fungi</taxon>
        <taxon>Dikarya</taxon>
        <taxon>Ascomycota</taxon>
        <taxon>Pezizomycotina</taxon>
        <taxon>Lecanoromycetes</taxon>
        <taxon>OSLEUM clade</taxon>
        <taxon>Lecanoromycetidae</taxon>
        <taxon>Lecanorales</taxon>
        <taxon>Lecanorineae</taxon>
        <taxon>Stereocaulaceae</taxon>
        <taxon>Lepraria</taxon>
    </lineage>
</organism>
<evidence type="ECO:0000313" key="1">
    <source>
        <dbReference type="EMBL" id="KAK3171365.1"/>
    </source>
</evidence>
<dbReference type="Proteomes" id="UP001276659">
    <property type="component" value="Unassembled WGS sequence"/>
</dbReference>
<dbReference type="Gene3D" id="1.25.40.20">
    <property type="entry name" value="Ankyrin repeat-containing domain"/>
    <property type="match status" value="1"/>
</dbReference>
<evidence type="ECO:0000313" key="2">
    <source>
        <dbReference type="Proteomes" id="UP001276659"/>
    </source>
</evidence>
<gene>
    <name evidence="1" type="ORF">OEA41_003449</name>
</gene>
<comment type="caution">
    <text evidence="1">The sequence shown here is derived from an EMBL/GenBank/DDBJ whole genome shotgun (WGS) entry which is preliminary data.</text>
</comment>
<dbReference type="AlphaFoldDB" id="A0AAD9Z4C4"/>
<name>A0AAD9Z4C4_9LECA</name>
<proteinExistence type="predicted"/>
<protein>
    <recommendedName>
        <fullName evidence="3">Ankyrin</fullName>
    </recommendedName>
</protein>
<evidence type="ECO:0008006" key="3">
    <source>
        <dbReference type="Google" id="ProtNLM"/>
    </source>
</evidence>
<dbReference type="InterPro" id="IPR036770">
    <property type="entry name" value="Ankyrin_rpt-contain_sf"/>
</dbReference>
<dbReference type="EMBL" id="JASNWA010000008">
    <property type="protein sequence ID" value="KAK3171365.1"/>
    <property type="molecule type" value="Genomic_DNA"/>
</dbReference>
<keyword evidence="2" id="KW-1185">Reference proteome</keyword>
<accession>A0AAD9Z4C4</accession>